<dbReference type="InterPro" id="IPR001155">
    <property type="entry name" value="OxRdtase_FMN_N"/>
</dbReference>
<dbReference type="PANTHER" id="PTHR42917:SF2">
    <property type="entry name" value="2,4-DIENOYL-COA REDUCTASE [(2E)-ENOYL-COA-PRODUCING]"/>
    <property type="match status" value="1"/>
</dbReference>
<dbReference type="CDD" id="cd02803">
    <property type="entry name" value="OYE_like_FMN_family"/>
    <property type="match status" value="1"/>
</dbReference>
<evidence type="ECO:0000313" key="13">
    <source>
        <dbReference type="EMBL" id="TES85309.1"/>
    </source>
</evidence>
<feature type="domain" description="FAD/NAD(P)-binding" evidence="12">
    <location>
        <begin position="386"/>
        <end position="621"/>
    </location>
</feature>
<dbReference type="PANTHER" id="PTHR42917">
    <property type="entry name" value="2,4-DIENOYL-COA REDUCTASE"/>
    <property type="match status" value="1"/>
</dbReference>
<keyword evidence="6" id="KW-0479">Metal-binding</keyword>
<keyword evidence="7" id="KW-0560">Oxidoreductase</keyword>
<dbReference type="InterPro" id="IPR036188">
    <property type="entry name" value="FAD/NAD-bd_sf"/>
</dbReference>
<evidence type="ECO:0000256" key="2">
    <source>
        <dbReference type="ARBA" id="ARBA00001966"/>
    </source>
</evidence>
<evidence type="ECO:0000256" key="7">
    <source>
        <dbReference type="ARBA" id="ARBA00023002"/>
    </source>
</evidence>
<dbReference type="GO" id="GO:0046872">
    <property type="term" value="F:metal ion binding"/>
    <property type="evidence" value="ECO:0007669"/>
    <property type="project" value="UniProtKB-KW"/>
</dbReference>
<keyword evidence="9" id="KW-0411">Iron-sulfur</keyword>
<evidence type="ECO:0000256" key="4">
    <source>
        <dbReference type="ARBA" id="ARBA00022630"/>
    </source>
</evidence>
<comment type="cofactor">
    <cofactor evidence="1">
        <name>FMN</name>
        <dbReference type="ChEBI" id="CHEBI:58210"/>
    </cofactor>
</comment>
<dbReference type="Gene3D" id="3.20.20.70">
    <property type="entry name" value="Aldolase class I"/>
    <property type="match status" value="1"/>
</dbReference>
<dbReference type="GO" id="GO:0051536">
    <property type="term" value="F:iron-sulfur cluster binding"/>
    <property type="evidence" value="ECO:0007669"/>
    <property type="project" value="UniProtKB-KW"/>
</dbReference>
<name>A0A523QIA3_UNCAE</name>
<dbReference type="InterPro" id="IPR023753">
    <property type="entry name" value="FAD/NAD-binding_dom"/>
</dbReference>
<accession>A0A523QIA3</accession>
<dbReference type="GO" id="GO:0010181">
    <property type="term" value="F:FMN binding"/>
    <property type="evidence" value="ECO:0007669"/>
    <property type="project" value="InterPro"/>
</dbReference>
<evidence type="ECO:0000256" key="9">
    <source>
        <dbReference type="ARBA" id="ARBA00023014"/>
    </source>
</evidence>
<dbReference type="EMBL" id="SOKU01000232">
    <property type="protein sequence ID" value="TES85309.1"/>
    <property type="molecule type" value="Genomic_DNA"/>
</dbReference>
<evidence type="ECO:0000256" key="8">
    <source>
        <dbReference type="ARBA" id="ARBA00023004"/>
    </source>
</evidence>
<dbReference type="Gene3D" id="3.40.50.720">
    <property type="entry name" value="NAD(P)-binding Rossmann-like Domain"/>
    <property type="match status" value="1"/>
</dbReference>
<evidence type="ECO:0000256" key="1">
    <source>
        <dbReference type="ARBA" id="ARBA00001917"/>
    </source>
</evidence>
<evidence type="ECO:0000256" key="10">
    <source>
        <dbReference type="SAM" id="MobiDB-lite"/>
    </source>
</evidence>
<dbReference type="PRINTS" id="PR00469">
    <property type="entry name" value="PNDRDTASEII"/>
</dbReference>
<dbReference type="InterPro" id="IPR013785">
    <property type="entry name" value="Aldolase_TIM"/>
</dbReference>
<dbReference type="GO" id="GO:0016491">
    <property type="term" value="F:oxidoreductase activity"/>
    <property type="evidence" value="ECO:0007669"/>
    <property type="project" value="UniProtKB-KW"/>
</dbReference>
<protein>
    <submittedName>
        <fullName evidence="13">FAD-binding protein</fullName>
    </submittedName>
</protein>
<sequence length="647" mass="70621">MSGDGYKMLFSTGKIGSLELKNRIVMPPMVTNYATEDGAVTEQYKDYLRERANGGVGLIIVEATYIHPWGKGFVNNLGVDRDELVPGLRELTEVAHGAEVKIAIQLYHAGRQTSSKTSGYHPIAPSPIPTPGEEEIPREATIEEIQGVVEAFGEGARRAKEAGFDAVEVHGTHGYIINEFLSPYSNKREDEYGKDFEGRLRLALEVLQRIKEKAGNEFPVIYRINGDECVEGGITLEVTKRIAKRLEEAGADAFHVTAGVGESSYNSVQPMAMPRGCKAHLAQGVKQVVNVPIISAGRISHPEVAEEILEQNKADFVAMGRALLCDQEMPNKALEGEIDDIRVCIACNQKCINKLLGAEQEPIGCALNVRTGREAEFPMTKVDKKKKVLIVGAGPAGLEAARVAALRGHRVDLFEKEERIGGQINLISSVPGREEFKEVISYYQSQIPKLGINLVLNHPVSAEEIEGMSPDVVIFATGATPLLPDLPGIDSLRVVSAWDVIRGECALGERVVVLGGGSVGACTVDSLRKLGKKVTIVEMLEDIALDMEPLTRKLFMKELTSDGKVKIWTGTRISEISEEGVVVERGWEKILLRDIDNVVLALGATSNKDLIDKLAGKLRNYHIVGDAKKPRKVTEAVEEGFEAAYRI</sequence>
<dbReference type="SUPFAM" id="SSF51905">
    <property type="entry name" value="FAD/NAD(P)-binding domain"/>
    <property type="match status" value="1"/>
</dbReference>
<feature type="region of interest" description="Disordered" evidence="10">
    <location>
        <begin position="113"/>
        <end position="132"/>
    </location>
</feature>
<organism evidence="13 14">
    <name type="scientific">Aerophobetes bacterium</name>
    <dbReference type="NCBI Taxonomy" id="2030807"/>
    <lineage>
        <taxon>Bacteria</taxon>
        <taxon>Candidatus Aerophobota</taxon>
    </lineage>
</organism>
<dbReference type="Pfam" id="PF07992">
    <property type="entry name" value="Pyr_redox_2"/>
    <property type="match status" value="1"/>
</dbReference>
<proteinExistence type="inferred from homology"/>
<dbReference type="Gene3D" id="3.50.50.60">
    <property type="entry name" value="FAD/NAD(P)-binding domain"/>
    <property type="match status" value="1"/>
</dbReference>
<keyword evidence="5" id="KW-0288">FMN</keyword>
<dbReference type="SUPFAM" id="SSF51395">
    <property type="entry name" value="FMN-linked oxidoreductases"/>
    <property type="match status" value="1"/>
</dbReference>
<dbReference type="PRINTS" id="PR00368">
    <property type="entry name" value="FADPNR"/>
</dbReference>
<keyword evidence="8" id="KW-0408">Iron</keyword>
<evidence type="ECO:0000313" key="14">
    <source>
        <dbReference type="Proteomes" id="UP000320781"/>
    </source>
</evidence>
<comment type="similarity">
    <text evidence="3">In the N-terminal section; belongs to the NADH:flavin oxidoreductase/NADH oxidase family.</text>
</comment>
<reference evidence="13 14" key="1">
    <citation type="submission" date="2019-03" db="EMBL/GenBank/DDBJ databases">
        <title>Metabolic potential of uncultured bacteria and archaea associated with petroleum seepage in deep-sea sediments.</title>
        <authorList>
            <person name="Dong X."/>
            <person name="Hubert C."/>
        </authorList>
    </citation>
    <scope>NUCLEOTIDE SEQUENCE [LARGE SCALE GENOMIC DNA]</scope>
    <source>
        <strain evidence="13">E44_bin92</strain>
    </source>
</reference>
<feature type="domain" description="NADH:flavin oxidoreductase/NADH oxidase N-terminal" evidence="11">
    <location>
        <begin position="9"/>
        <end position="336"/>
    </location>
</feature>
<keyword evidence="4" id="KW-0285">Flavoprotein</keyword>
<comment type="caution">
    <text evidence="13">The sequence shown here is derived from an EMBL/GenBank/DDBJ whole genome shotgun (WGS) entry which is preliminary data.</text>
</comment>
<comment type="cofactor">
    <cofactor evidence="2">
        <name>[4Fe-4S] cluster</name>
        <dbReference type="ChEBI" id="CHEBI:49883"/>
    </cofactor>
</comment>
<dbReference type="Proteomes" id="UP000320781">
    <property type="component" value="Unassembled WGS sequence"/>
</dbReference>
<evidence type="ECO:0000259" key="11">
    <source>
        <dbReference type="Pfam" id="PF00724"/>
    </source>
</evidence>
<evidence type="ECO:0000256" key="3">
    <source>
        <dbReference type="ARBA" id="ARBA00011048"/>
    </source>
</evidence>
<evidence type="ECO:0000256" key="5">
    <source>
        <dbReference type="ARBA" id="ARBA00022643"/>
    </source>
</evidence>
<dbReference type="InterPro" id="IPR051793">
    <property type="entry name" value="NADH:flavin_oxidoreductase"/>
</dbReference>
<evidence type="ECO:0000256" key="6">
    <source>
        <dbReference type="ARBA" id="ARBA00022723"/>
    </source>
</evidence>
<dbReference type="AlphaFoldDB" id="A0A523QIA3"/>
<dbReference type="Pfam" id="PF00724">
    <property type="entry name" value="Oxidored_FMN"/>
    <property type="match status" value="1"/>
</dbReference>
<evidence type="ECO:0000259" key="12">
    <source>
        <dbReference type="Pfam" id="PF07992"/>
    </source>
</evidence>
<gene>
    <name evidence="13" type="ORF">E3J95_04700</name>
</gene>